<accession>A0A1R1XVP3</accession>
<dbReference type="EMBL" id="LSSM01003197">
    <property type="protein sequence ID" value="OMJ18727.1"/>
    <property type="molecule type" value="Genomic_DNA"/>
</dbReference>
<organism evidence="1 2">
    <name type="scientific">Smittium culicis</name>
    <dbReference type="NCBI Taxonomy" id="133412"/>
    <lineage>
        <taxon>Eukaryota</taxon>
        <taxon>Fungi</taxon>
        <taxon>Fungi incertae sedis</taxon>
        <taxon>Zoopagomycota</taxon>
        <taxon>Kickxellomycotina</taxon>
        <taxon>Harpellomycetes</taxon>
        <taxon>Harpellales</taxon>
        <taxon>Legeriomycetaceae</taxon>
        <taxon>Smittium</taxon>
    </lineage>
</organism>
<protein>
    <submittedName>
        <fullName evidence="1">Uncharacterized protein</fullName>
    </submittedName>
</protein>
<name>A0A1R1XVP3_9FUNG</name>
<dbReference type="Proteomes" id="UP000187429">
    <property type="component" value="Unassembled WGS sequence"/>
</dbReference>
<feature type="non-terminal residue" evidence="1">
    <location>
        <position position="15"/>
    </location>
</feature>
<sequence length="15" mass="1769">MQLDKLILFQLPRPG</sequence>
<reference evidence="2" key="1">
    <citation type="submission" date="2017-01" db="EMBL/GenBank/DDBJ databases">
        <authorList>
            <person name="Wang Y."/>
            <person name="White M."/>
            <person name="Kvist S."/>
            <person name="Moncalvo J.-M."/>
        </authorList>
    </citation>
    <scope>NUCLEOTIDE SEQUENCE [LARGE SCALE GENOMIC DNA]</scope>
    <source>
        <strain evidence="2">ID-206-W2</strain>
    </source>
</reference>
<evidence type="ECO:0000313" key="1">
    <source>
        <dbReference type="EMBL" id="OMJ18727.1"/>
    </source>
</evidence>
<gene>
    <name evidence="1" type="ORF">AYI69_g6897</name>
</gene>
<keyword evidence="2" id="KW-1185">Reference proteome</keyword>
<proteinExistence type="predicted"/>
<comment type="caution">
    <text evidence="1">The sequence shown here is derived from an EMBL/GenBank/DDBJ whole genome shotgun (WGS) entry which is preliminary data.</text>
</comment>
<evidence type="ECO:0000313" key="2">
    <source>
        <dbReference type="Proteomes" id="UP000187429"/>
    </source>
</evidence>